<comment type="caution">
    <text evidence="5">The sequence shown here is derived from an EMBL/GenBank/DDBJ whole genome shotgun (WGS) entry which is preliminary data.</text>
</comment>
<comment type="similarity">
    <text evidence="1">Belongs to the thiolase-like superfamily. Thiolase family.</text>
</comment>
<dbReference type="EMBL" id="JAPWIE010000001">
    <property type="protein sequence ID" value="MCZ4548513.1"/>
    <property type="molecule type" value="Genomic_DNA"/>
</dbReference>
<evidence type="ECO:0000256" key="1">
    <source>
        <dbReference type="ARBA" id="ARBA00010982"/>
    </source>
</evidence>
<keyword evidence="2" id="KW-0808">Transferase</keyword>
<accession>A0ABT4MNE3</accession>
<feature type="domain" description="Thiolase-like protein type 1 additional C-terminal" evidence="4">
    <location>
        <begin position="407"/>
        <end position="484"/>
    </location>
</feature>
<proteinExistence type="inferred from homology"/>
<dbReference type="SUPFAM" id="SSF53901">
    <property type="entry name" value="Thiolase-like"/>
    <property type="match status" value="2"/>
</dbReference>
<dbReference type="Proteomes" id="UP001067235">
    <property type="component" value="Unassembled WGS sequence"/>
</dbReference>
<evidence type="ECO:0000256" key="3">
    <source>
        <dbReference type="ARBA" id="ARBA00023315"/>
    </source>
</evidence>
<dbReference type="PANTHER" id="PTHR18919:SF139">
    <property type="entry name" value="THIOLASE-LIKE PROTEIN TYPE 1 ADDITIONAL C-TERMINAL DOMAIN-CONTAINING PROTEIN"/>
    <property type="match status" value="1"/>
</dbReference>
<dbReference type="RefSeq" id="WP_301568978.1">
    <property type="nucleotide sequence ID" value="NZ_JAPWIE010000001.1"/>
</dbReference>
<dbReference type="InterPro" id="IPR016039">
    <property type="entry name" value="Thiolase-like"/>
</dbReference>
<evidence type="ECO:0000313" key="5">
    <source>
        <dbReference type="EMBL" id="MCZ4548513.1"/>
    </source>
</evidence>
<dbReference type="CDD" id="cd00829">
    <property type="entry name" value="SCP-x_thiolase"/>
    <property type="match status" value="1"/>
</dbReference>
<reference evidence="5" key="1">
    <citation type="submission" date="2022-12" db="EMBL/GenBank/DDBJ databases">
        <authorList>
            <person name="Krivoruchko A.V."/>
            <person name="Elkin A."/>
        </authorList>
    </citation>
    <scope>NUCLEOTIDE SEQUENCE</scope>
    <source>
        <strain evidence="5">IEGM 1388</strain>
    </source>
</reference>
<evidence type="ECO:0000256" key="2">
    <source>
        <dbReference type="ARBA" id="ARBA00022679"/>
    </source>
</evidence>
<dbReference type="PANTHER" id="PTHR18919">
    <property type="entry name" value="ACETYL-COA C-ACYLTRANSFERASE"/>
    <property type="match status" value="1"/>
</dbReference>
<evidence type="ECO:0000259" key="4">
    <source>
        <dbReference type="Pfam" id="PF18313"/>
    </source>
</evidence>
<keyword evidence="6" id="KW-1185">Reference proteome</keyword>
<dbReference type="Gene3D" id="2.40.50.840">
    <property type="match status" value="1"/>
</dbReference>
<gene>
    <name evidence="5" type="ORF">O4213_00865</name>
</gene>
<name>A0ABT4MNE3_GORRU</name>
<dbReference type="InterPro" id="IPR040771">
    <property type="entry name" value="TLP1_add_C"/>
</dbReference>
<dbReference type="Pfam" id="PF18313">
    <property type="entry name" value="TLP1_add_C"/>
    <property type="match status" value="1"/>
</dbReference>
<dbReference type="Gene3D" id="3.40.47.10">
    <property type="match status" value="1"/>
</dbReference>
<organism evidence="5 6">
    <name type="scientific">Gordonia rubripertincta</name>
    <name type="common">Rhodococcus corallinus</name>
    <dbReference type="NCBI Taxonomy" id="36822"/>
    <lineage>
        <taxon>Bacteria</taxon>
        <taxon>Bacillati</taxon>
        <taxon>Actinomycetota</taxon>
        <taxon>Actinomycetes</taxon>
        <taxon>Mycobacteriales</taxon>
        <taxon>Gordoniaceae</taxon>
        <taxon>Gordonia</taxon>
    </lineage>
</organism>
<keyword evidence="3" id="KW-0012">Acyltransferase</keyword>
<protein>
    <submittedName>
        <fullName evidence="5">Acetyl-CoA acetyltransferase</fullName>
    </submittedName>
</protein>
<sequence>MALDPTTPVLIGYGQVNQRDDASPLLEPVDLIAAAARAGVSDSVLRSVDSIRLVRMLSWRYRDPGLLLGHRLGASPTTTEYIGDGGNGPQTLLNRACMDISAGKTNVVLIGGAETWRTRMRLKKQGLRPDWTQQPDDLPKAQNTVGTVPMNGLAEEQSGLDRPAHVYPLFEQAIRLSSGRTRAEHSRAIAELWSKFNAVAVDNDHAWVRTPFTAEEIATPSPANRLICDPYTKLMNSNNSVEQAAALVLTSVATARSLAVPQEDWIFPVAGTDAHDTYAISERRRLDRSPAIRIAGRAVLELAGLGIDDVDLVDVYSCFPSAVQIAAAELGLPLNESDRPLTVTGGLSFAGGPWNNYVSHSIATMAERLRENPGTSGLVTANGGYLTKHAFGIYSTEPPAHGFRWADTQSEVDRLPTVVADHTWTGSAAIESWTVTYDREGSPKTGLVAVRTPAGARTLAAIVDPDQVLHMLDSEPAGTSVTVGEGRVATIG</sequence>
<dbReference type="NCBIfam" id="NF006103">
    <property type="entry name" value="PRK08257.1-1"/>
    <property type="match status" value="1"/>
</dbReference>
<evidence type="ECO:0000313" key="6">
    <source>
        <dbReference type="Proteomes" id="UP001067235"/>
    </source>
</evidence>